<dbReference type="EMBL" id="PXYY01000036">
    <property type="protein sequence ID" value="PSJ80324.1"/>
    <property type="molecule type" value="Genomic_DNA"/>
</dbReference>
<evidence type="ECO:0000313" key="2">
    <source>
        <dbReference type="EMBL" id="PSJ80324.1"/>
    </source>
</evidence>
<evidence type="ECO:0000313" key="3">
    <source>
        <dbReference type="Proteomes" id="UP000241868"/>
    </source>
</evidence>
<name>A0A2P7U030_9NEIS</name>
<feature type="transmembrane region" description="Helical" evidence="1">
    <location>
        <begin position="15"/>
        <end position="33"/>
    </location>
</feature>
<dbReference type="AlphaFoldDB" id="A0A2P7U030"/>
<evidence type="ECO:0000256" key="1">
    <source>
        <dbReference type="SAM" id="Phobius"/>
    </source>
</evidence>
<feature type="transmembrane region" description="Helical" evidence="1">
    <location>
        <begin position="105"/>
        <end position="130"/>
    </location>
</feature>
<dbReference type="RefSeq" id="WP_106741609.1">
    <property type="nucleotide sequence ID" value="NZ_PXYY01000036.1"/>
</dbReference>
<feature type="transmembrane region" description="Helical" evidence="1">
    <location>
        <begin position="78"/>
        <end position="98"/>
    </location>
</feature>
<feature type="transmembrane region" description="Helical" evidence="1">
    <location>
        <begin position="159"/>
        <end position="176"/>
    </location>
</feature>
<keyword evidence="1" id="KW-0812">Transmembrane</keyword>
<sequence>MPFKKAWEDTGKPKAIIWILLGIAMIFSSSFYHSLLSISVLLFLLTWLGIFSYIGTLFKFKKANHWVSQISEFLLDMIAVFSFAFIFNLVLLTVIELFRNDFQTVLIEATVLFSIGIFFLGIYYSFIFWIREDFDINKLIQYQKENSKYQFTRNHAAKFVHLTVLIFLFSSGFFSYKENQKAQQDNNILKICKISGESPKQINCDESKGYIIHKFIPEG</sequence>
<dbReference type="Proteomes" id="UP000241868">
    <property type="component" value="Unassembled WGS sequence"/>
</dbReference>
<reference evidence="2 3" key="1">
    <citation type="submission" date="2018-03" db="EMBL/GenBank/DDBJ databases">
        <title>Neisseria weixii sp. nov., isolated from the intestinal contents of Tibetan Plateau pika (Ochotona curzoniae) in Yushu, Qinghai Province, China.</title>
        <authorList>
            <person name="Gui Z."/>
        </authorList>
    </citation>
    <scope>NUCLEOTIDE SEQUENCE [LARGE SCALE GENOMIC DNA]</scope>
    <source>
        <strain evidence="2 3">ATCC 51483</strain>
    </source>
</reference>
<feature type="transmembrane region" description="Helical" evidence="1">
    <location>
        <begin position="40"/>
        <end position="58"/>
    </location>
</feature>
<accession>A0A2P7U030</accession>
<comment type="caution">
    <text evidence="2">The sequence shown here is derived from an EMBL/GenBank/DDBJ whole genome shotgun (WGS) entry which is preliminary data.</text>
</comment>
<organism evidence="2 3">
    <name type="scientific">Neisseria iguanae</name>
    <dbReference type="NCBI Taxonomy" id="90242"/>
    <lineage>
        <taxon>Bacteria</taxon>
        <taxon>Pseudomonadati</taxon>
        <taxon>Pseudomonadota</taxon>
        <taxon>Betaproteobacteria</taxon>
        <taxon>Neisseriales</taxon>
        <taxon>Neisseriaceae</taxon>
        <taxon>Neisseria</taxon>
    </lineage>
</organism>
<keyword evidence="3" id="KW-1185">Reference proteome</keyword>
<protein>
    <submittedName>
        <fullName evidence="2">Uncharacterized protein</fullName>
    </submittedName>
</protein>
<keyword evidence="1" id="KW-1133">Transmembrane helix</keyword>
<gene>
    <name evidence="2" type="ORF">C7N83_07015</name>
</gene>
<keyword evidence="1" id="KW-0472">Membrane</keyword>
<proteinExistence type="predicted"/>